<dbReference type="SUPFAM" id="SSF53850">
    <property type="entry name" value="Periplasmic binding protein-like II"/>
    <property type="match status" value="1"/>
</dbReference>
<evidence type="ECO:0000313" key="7">
    <source>
        <dbReference type="EMBL" id="MBA8792597.1"/>
    </source>
</evidence>
<keyword evidence="1" id="KW-1003">Cell membrane</keyword>
<keyword evidence="4" id="KW-0564">Palmitate</keyword>
<name>A0A7W3P478_9ACTN</name>
<dbReference type="InterPro" id="IPR050490">
    <property type="entry name" value="Bact_solute-bd_prot1"/>
</dbReference>
<evidence type="ECO:0000256" key="6">
    <source>
        <dbReference type="SAM" id="SignalP"/>
    </source>
</evidence>
<dbReference type="PANTHER" id="PTHR43649:SF33">
    <property type="entry name" value="POLYGALACTURONAN_RHAMNOGALACTURONAN-BINDING PROTEIN YTCQ"/>
    <property type="match status" value="1"/>
</dbReference>
<evidence type="ECO:0000256" key="3">
    <source>
        <dbReference type="ARBA" id="ARBA00023136"/>
    </source>
</evidence>
<keyword evidence="8" id="KW-1185">Reference proteome</keyword>
<proteinExistence type="predicted"/>
<comment type="caution">
    <text evidence="7">The sequence shown here is derived from an EMBL/GenBank/DDBJ whole genome shotgun (WGS) entry which is preliminary data.</text>
</comment>
<dbReference type="EMBL" id="JACGWT010000001">
    <property type="protein sequence ID" value="MBA8792597.1"/>
    <property type="molecule type" value="Genomic_DNA"/>
</dbReference>
<protein>
    <submittedName>
        <fullName evidence="7">Raffinose/stachyose/melibiose transport system substrate-binding protein</fullName>
    </submittedName>
</protein>
<dbReference type="Proteomes" id="UP000523079">
    <property type="component" value="Unassembled WGS sequence"/>
</dbReference>
<evidence type="ECO:0000256" key="5">
    <source>
        <dbReference type="ARBA" id="ARBA00023288"/>
    </source>
</evidence>
<evidence type="ECO:0000256" key="1">
    <source>
        <dbReference type="ARBA" id="ARBA00022475"/>
    </source>
</evidence>
<keyword evidence="2 6" id="KW-0732">Signal</keyword>
<evidence type="ECO:0000256" key="4">
    <source>
        <dbReference type="ARBA" id="ARBA00023139"/>
    </source>
</evidence>
<organism evidence="7 8">
    <name type="scientific">Microlunatus kandeliicorticis</name>
    <dbReference type="NCBI Taxonomy" id="1759536"/>
    <lineage>
        <taxon>Bacteria</taxon>
        <taxon>Bacillati</taxon>
        <taxon>Actinomycetota</taxon>
        <taxon>Actinomycetes</taxon>
        <taxon>Propionibacteriales</taxon>
        <taxon>Propionibacteriaceae</taxon>
        <taxon>Microlunatus</taxon>
    </lineage>
</organism>
<sequence length="443" mass="46828">MFPSRARRALRAGAVLAVAALTASACSVGSIGSGSDSSGSGTTTITYLTGNDQTNVAFQTALIDGFMKANPDIKINLETQPGGTEGDNLTKTKLSTGEMDDVFNYNDGSLFQALNPDNTLTPLGDQPWVSQLTDQFKATVSTSKGLYGAPLGSSQAGAVLYNKKVYSQLGLSVPKDWATLMSNSEKIKAAGKTAIIQTYGTDWTAQLFVLGDYGNVAAQQPDFATLYTENKVHYSDQPALQGFLNQQNAHQAGLFNKNYASATYDDGIKMLATGMGAQYPMLTGAVSALQANYPDDVNDIGVFPLPAQKASDTKLTVWQPNALYIPKTTTGAKLDAAKKFVAWVNGTEGCAVQSEKSPPSGPYVISSCKLPSDAPTLVKDLQPYFDSKDFVSALEFSSPIKGPSLPNITVQVGSGISTAAQGAKLYDEDVKKQAQQLGLPGWS</sequence>
<gene>
    <name evidence="7" type="ORF">FHX74_000191</name>
</gene>
<dbReference type="Gene3D" id="3.40.190.10">
    <property type="entry name" value="Periplasmic binding protein-like II"/>
    <property type="match status" value="2"/>
</dbReference>
<keyword evidence="5" id="KW-0449">Lipoprotein</keyword>
<reference evidence="7 8" key="1">
    <citation type="submission" date="2020-07" db="EMBL/GenBank/DDBJ databases">
        <title>Sequencing the genomes of 1000 actinobacteria strains.</title>
        <authorList>
            <person name="Klenk H.-P."/>
        </authorList>
    </citation>
    <scope>NUCLEOTIDE SEQUENCE [LARGE SCALE GENOMIC DNA]</scope>
    <source>
        <strain evidence="7 8">DSM 100723</strain>
    </source>
</reference>
<keyword evidence="3" id="KW-0472">Membrane</keyword>
<dbReference type="InterPro" id="IPR006059">
    <property type="entry name" value="SBP"/>
</dbReference>
<dbReference type="RefSeq" id="WP_182558228.1">
    <property type="nucleotide sequence ID" value="NZ_JACGWT010000001.1"/>
</dbReference>
<dbReference type="AlphaFoldDB" id="A0A7W3P478"/>
<feature type="chain" id="PRO_5030594047" evidence="6">
    <location>
        <begin position="26"/>
        <end position="443"/>
    </location>
</feature>
<accession>A0A7W3P478</accession>
<evidence type="ECO:0000313" key="8">
    <source>
        <dbReference type="Proteomes" id="UP000523079"/>
    </source>
</evidence>
<feature type="signal peptide" evidence="6">
    <location>
        <begin position="1"/>
        <end position="25"/>
    </location>
</feature>
<dbReference type="Pfam" id="PF01547">
    <property type="entry name" value="SBP_bac_1"/>
    <property type="match status" value="1"/>
</dbReference>
<dbReference type="PROSITE" id="PS51257">
    <property type="entry name" value="PROKAR_LIPOPROTEIN"/>
    <property type="match status" value="1"/>
</dbReference>
<dbReference type="PANTHER" id="PTHR43649">
    <property type="entry name" value="ARABINOSE-BINDING PROTEIN-RELATED"/>
    <property type="match status" value="1"/>
</dbReference>
<evidence type="ECO:0000256" key="2">
    <source>
        <dbReference type="ARBA" id="ARBA00022729"/>
    </source>
</evidence>